<reference evidence="2" key="1">
    <citation type="journal article" date="2022" name="Mol. Ecol. Resour.">
        <title>The genomes of chicory, endive, great burdock and yacon provide insights into Asteraceae palaeo-polyploidization history and plant inulin production.</title>
        <authorList>
            <person name="Fan W."/>
            <person name="Wang S."/>
            <person name="Wang H."/>
            <person name="Wang A."/>
            <person name="Jiang F."/>
            <person name="Liu H."/>
            <person name="Zhao H."/>
            <person name="Xu D."/>
            <person name="Zhang Y."/>
        </authorList>
    </citation>
    <scope>NUCLEOTIDE SEQUENCE [LARGE SCALE GENOMIC DNA]</scope>
    <source>
        <strain evidence="2">cv. Niubang</strain>
    </source>
</reference>
<evidence type="ECO:0000313" key="1">
    <source>
        <dbReference type="EMBL" id="KAI3746067.1"/>
    </source>
</evidence>
<organism evidence="1 2">
    <name type="scientific">Arctium lappa</name>
    <name type="common">Greater burdock</name>
    <name type="synonym">Lappa major</name>
    <dbReference type="NCBI Taxonomy" id="4217"/>
    <lineage>
        <taxon>Eukaryota</taxon>
        <taxon>Viridiplantae</taxon>
        <taxon>Streptophyta</taxon>
        <taxon>Embryophyta</taxon>
        <taxon>Tracheophyta</taxon>
        <taxon>Spermatophyta</taxon>
        <taxon>Magnoliopsida</taxon>
        <taxon>eudicotyledons</taxon>
        <taxon>Gunneridae</taxon>
        <taxon>Pentapetalae</taxon>
        <taxon>asterids</taxon>
        <taxon>campanulids</taxon>
        <taxon>Asterales</taxon>
        <taxon>Asteraceae</taxon>
        <taxon>Carduoideae</taxon>
        <taxon>Cardueae</taxon>
        <taxon>Arctiinae</taxon>
        <taxon>Arctium</taxon>
    </lineage>
</organism>
<reference evidence="1 2" key="2">
    <citation type="journal article" date="2022" name="Mol. Ecol. Resour.">
        <title>The genomes of chicory, endive, great burdock and yacon provide insights into Asteraceae paleo-polyploidization history and plant inulin production.</title>
        <authorList>
            <person name="Fan W."/>
            <person name="Wang S."/>
            <person name="Wang H."/>
            <person name="Wang A."/>
            <person name="Jiang F."/>
            <person name="Liu H."/>
            <person name="Zhao H."/>
            <person name="Xu D."/>
            <person name="Zhang Y."/>
        </authorList>
    </citation>
    <scope>NUCLEOTIDE SEQUENCE [LARGE SCALE GENOMIC DNA]</scope>
    <source>
        <strain evidence="2">cv. Niubang</strain>
    </source>
</reference>
<comment type="caution">
    <text evidence="1">The sequence shown here is derived from an EMBL/GenBank/DDBJ whole genome shotgun (WGS) entry which is preliminary data.</text>
</comment>
<protein>
    <submittedName>
        <fullName evidence="1">Uncharacterized protein</fullName>
    </submittedName>
</protein>
<gene>
    <name evidence="1" type="ORF">L6452_08486</name>
</gene>
<proteinExistence type="predicted"/>
<dbReference type="Proteomes" id="UP001055879">
    <property type="component" value="Linkage Group LG03"/>
</dbReference>
<name>A0ACB9DIF4_ARCLA</name>
<keyword evidence="2" id="KW-1185">Reference proteome</keyword>
<dbReference type="EMBL" id="CM042049">
    <property type="protein sequence ID" value="KAI3746067.1"/>
    <property type="molecule type" value="Genomic_DNA"/>
</dbReference>
<accession>A0ACB9DIF4</accession>
<sequence length="96" mass="11811">MLVYAIWHYAIAYIEVWHKGWSKILWRDKRQVFCIPGWQTWKLMICDERKDKEFYLVIERQKHGFEIHYQVALFEVDESEELALSGKCKKESKKDW</sequence>
<evidence type="ECO:0000313" key="2">
    <source>
        <dbReference type="Proteomes" id="UP001055879"/>
    </source>
</evidence>